<evidence type="ECO:0000256" key="1">
    <source>
        <dbReference type="SAM" id="MobiDB-lite"/>
    </source>
</evidence>
<protein>
    <submittedName>
        <fullName evidence="2">RloB family protein</fullName>
    </submittedName>
</protein>
<evidence type="ECO:0000313" key="2">
    <source>
        <dbReference type="EMBL" id="MFD1885549.1"/>
    </source>
</evidence>
<gene>
    <name evidence="2" type="ORF">ACFSC9_08410</name>
</gene>
<comment type="caution">
    <text evidence="2">The sequence shown here is derived from an EMBL/GenBank/DDBJ whole genome shotgun (WGS) entry which is preliminary data.</text>
</comment>
<dbReference type="InterPro" id="IPR025591">
    <property type="entry name" value="RloB"/>
</dbReference>
<dbReference type="EMBL" id="JBHUEH010000011">
    <property type="protein sequence ID" value="MFD1885549.1"/>
    <property type="molecule type" value="Genomic_DNA"/>
</dbReference>
<proteinExistence type="predicted"/>
<keyword evidence="3" id="KW-1185">Reference proteome</keyword>
<dbReference type="Proteomes" id="UP001597233">
    <property type="component" value="Unassembled WGS sequence"/>
</dbReference>
<organism evidence="2 3">
    <name type="scientific">Paenibacillus wenxiniae</name>
    <dbReference type="NCBI Taxonomy" id="1636843"/>
    <lineage>
        <taxon>Bacteria</taxon>
        <taxon>Bacillati</taxon>
        <taxon>Bacillota</taxon>
        <taxon>Bacilli</taxon>
        <taxon>Bacillales</taxon>
        <taxon>Paenibacillaceae</taxon>
        <taxon>Paenibacillus</taxon>
    </lineage>
</organism>
<dbReference type="RefSeq" id="WP_347325816.1">
    <property type="nucleotide sequence ID" value="NZ_JBCGUH010000007.1"/>
</dbReference>
<dbReference type="Pfam" id="PF13707">
    <property type="entry name" value="RloB"/>
    <property type="match status" value="1"/>
</dbReference>
<reference evidence="3" key="1">
    <citation type="journal article" date="2019" name="Int. J. Syst. Evol. Microbiol.">
        <title>The Global Catalogue of Microorganisms (GCM) 10K type strain sequencing project: providing services to taxonomists for standard genome sequencing and annotation.</title>
        <authorList>
            <consortium name="The Broad Institute Genomics Platform"/>
            <consortium name="The Broad Institute Genome Sequencing Center for Infectious Disease"/>
            <person name="Wu L."/>
            <person name="Ma J."/>
        </authorList>
    </citation>
    <scope>NUCLEOTIDE SEQUENCE [LARGE SCALE GENOMIC DNA]</scope>
    <source>
        <strain evidence="3">CCUG 54950</strain>
    </source>
</reference>
<accession>A0ABW4RH12</accession>
<sequence length="217" mass="25549">MAARREPGRKNRKEQIRKAKPSGHLIVTEGIKTETNYFNGFKNEINEKYQDTVQSYTIDIHGAGKETLRIIEEIEDYKRRSPHIFEHIWAVFDKDDFPPAHFDNAIHSAHKKGIKVAWSNECIELWFLLHFAYLDSNINRQQYYSRLDNVFKNMGIQEGYNKASERLYELLKPHQDKAIRHAQKLRKTHSEMSSFSKKAPCTNVDELVCELRGLLHY</sequence>
<name>A0ABW4RH12_9BACL</name>
<evidence type="ECO:0000313" key="3">
    <source>
        <dbReference type="Proteomes" id="UP001597233"/>
    </source>
</evidence>
<feature type="region of interest" description="Disordered" evidence="1">
    <location>
        <begin position="1"/>
        <end position="21"/>
    </location>
</feature>
<feature type="compositionally biased region" description="Basic and acidic residues" evidence="1">
    <location>
        <begin position="1"/>
        <end position="17"/>
    </location>
</feature>